<evidence type="ECO:0000313" key="1">
    <source>
        <dbReference type="EMBL" id="GAI60028.1"/>
    </source>
</evidence>
<accession>X1PVW5</accession>
<sequence length="29" mass="3198">RNDKGSLLFSDTIFRGQGSINKSKESKAI</sequence>
<proteinExistence type="predicted"/>
<name>X1PVW5_9ZZZZ</name>
<dbReference type="EMBL" id="BARW01001452">
    <property type="protein sequence ID" value="GAI60028.1"/>
    <property type="molecule type" value="Genomic_DNA"/>
</dbReference>
<dbReference type="AlphaFoldDB" id="X1PVW5"/>
<feature type="non-terminal residue" evidence="1">
    <location>
        <position position="1"/>
    </location>
</feature>
<comment type="caution">
    <text evidence="1">The sequence shown here is derived from an EMBL/GenBank/DDBJ whole genome shotgun (WGS) entry which is preliminary data.</text>
</comment>
<organism evidence="1">
    <name type="scientific">marine sediment metagenome</name>
    <dbReference type="NCBI Taxonomy" id="412755"/>
    <lineage>
        <taxon>unclassified sequences</taxon>
        <taxon>metagenomes</taxon>
        <taxon>ecological metagenomes</taxon>
    </lineage>
</organism>
<protein>
    <submittedName>
        <fullName evidence="1">Uncharacterized protein</fullName>
    </submittedName>
</protein>
<gene>
    <name evidence="1" type="ORF">S12H4_04625</name>
</gene>
<reference evidence="1" key="1">
    <citation type="journal article" date="2014" name="Front. Microbiol.">
        <title>High frequency of phylogenetically diverse reductive dehalogenase-homologous genes in deep subseafloor sedimentary metagenomes.</title>
        <authorList>
            <person name="Kawai M."/>
            <person name="Futagami T."/>
            <person name="Toyoda A."/>
            <person name="Takaki Y."/>
            <person name="Nishi S."/>
            <person name="Hori S."/>
            <person name="Arai W."/>
            <person name="Tsubouchi T."/>
            <person name="Morono Y."/>
            <person name="Uchiyama I."/>
            <person name="Ito T."/>
            <person name="Fujiyama A."/>
            <person name="Inagaki F."/>
            <person name="Takami H."/>
        </authorList>
    </citation>
    <scope>NUCLEOTIDE SEQUENCE</scope>
    <source>
        <strain evidence="1">Expedition CK06-06</strain>
    </source>
</reference>